<comment type="caution">
    <text evidence="2">The sequence shown here is derived from an EMBL/GenBank/DDBJ whole genome shotgun (WGS) entry which is preliminary data.</text>
</comment>
<evidence type="ECO:0000313" key="3">
    <source>
        <dbReference type="Proteomes" id="UP000324222"/>
    </source>
</evidence>
<keyword evidence="3" id="KW-1185">Reference proteome</keyword>
<feature type="region of interest" description="Disordered" evidence="1">
    <location>
        <begin position="46"/>
        <end position="70"/>
    </location>
</feature>
<name>A0A5B7FMX6_PORTR</name>
<protein>
    <submittedName>
        <fullName evidence="2">Uncharacterized protein</fullName>
    </submittedName>
</protein>
<dbReference type="AlphaFoldDB" id="A0A5B7FMX6"/>
<evidence type="ECO:0000313" key="2">
    <source>
        <dbReference type="EMBL" id="MPC46559.1"/>
    </source>
</evidence>
<proteinExistence type="predicted"/>
<accession>A0A5B7FMX6</accession>
<feature type="compositionally biased region" description="Basic and acidic residues" evidence="1">
    <location>
        <begin position="56"/>
        <end position="70"/>
    </location>
</feature>
<reference evidence="2 3" key="1">
    <citation type="submission" date="2019-05" db="EMBL/GenBank/DDBJ databases">
        <title>Another draft genome of Portunus trituberculatus and its Hox gene families provides insights of decapod evolution.</title>
        <authorList>
            <person name="Jeong J.-H."/>
            <person name="Song I."/>
            <person name="Kim S."/>
            <person name="Choi T."/>
            <person name="Kim D."/>
            <person name="Ryu S."/>
            <person name="Kim W."/>
        </authorList>
    </citation>
    <scope>NUCLEOTIDE SEQUENCE [LARGE SCALE GENOMIC DNA]</scope>
    <source>
        <tissue evidence="2">Muscle</tissue>
    </source>
</reference>
<organism evidence="2 3">
    <name type="scientific">Portunus trituberculatus</name>
    <name type="common">Swimming crab</name>
    <name type="synonym">Neptunus trituberculatus</name>
    <dbReference type="NCBI Taxonomy" id="210409"/>
    <lineage>
        <taxon>Eukaryota</taxon>
        <taxon>Metazoa</taxon>
        <taxon>Ecdysozoa</taxon>
        <taxon>Arthropoda</taxon>
        <taxon>Crustacea</taxon>
        <taxon>Multicrustacea</taxon>
        <taxon>Malacostraca</taxon>
        <taxon>Eumalacostraca</taxon>
        <taxon>Eucarida</taxon>
        <taxon>Decapoda</taxon>
        <taxon>Pleocyemata</taxon>
        <taxon>Brachyura</taxon>
        <taxon>Eubrachyura</taxon>
        <taxon>Portunoidea</taxon>
        <taxon>Portunidae</taxon>
        <taxon>Portuninae</taxon>
        <taxon>Portunus</taxon>
    </lineage>
</organism>
<dbReference type="Proteomes" id="UP000324222">
    <property type="component" value="Unassembled WGS sequence"/>
</dbReference>
<gene>
    <name evidence="2" type="ORF">E2C01_040279</name>
</gene>
<sequence>MVTGLRPGIANSSPLANLLFSLLAHPTSLPGARPGAMWRWCVLDRPPPPRAAVMPNDKDADGGGQERRSK</sequence>
<evidence type="ECO:0000256" key="1">
    <source>
        <dbReference type="SAM" id="MobiDB-lite"/>
    </source>
</evidence>
<dbReference type="EMBL" id="VSRR010007267">
    <property type="protein sequence ID" value="MPC46559.1"/>
    <property type="molecule type" value="Genomic_DNA"/>
</dbReference>